<dbReference type="AlphaFoldDB" id="A0A1I7WTU7"/>
<feature type="transmembrane region" description="Helical" evidence="1">
    <location>
        <begin position="12"/>
        <end position="30"/>
    </location>
</feature>
<name>A0A1I7WTU7_HETBA</name>
<evidence type="ECO:0000313" key="3">
    <source>
        <dbReference type="WBParaSite" id="Hba_08541"/>
    </source>
</evidence>
<keyword evidence="2" id="KW-1185">Reference proteome</keyword>
<accession>A0A1I7WTU7</accession>
<reference evidence="3" key="1">
    <citation type="submission" date="2016-11" db="UniProtKB">
        <authorList>
            <consortium name="WormBaseParasite"/>
        </authorList>
    </citation>
    <scope>IDENTIFICATION</scope>
</reference>
<sequence>MYGYKLNPNFCFTFQIVSLFLLNIIVNTICDSRINNLVNNSFIGKYQLGTLNLLLYLVSLFFVCGQLEISICTYFQLPSLVQMIQ</sequence>
<keyword evidence="1" id="KW-1133">Transmembrane helix</keyword>
<proteinExistence type="predicted"/>
<protein>
    <submittedName>
        <fullName evidence="3">7TM_GPCR_Srx domain-containing protein</fullName>
    </submittedName>
</protein>
<evidence type="ECO:0000256" key="1">
    <source>
        <dbReference type="SAM" id="Phobius"/>
    </source>
</evidence>
<dbReference type="WBParaSite" id="Hba_08541">
    <property type="protein sequence ID" value="Hba_08541"/>
    <property type="gene ID" value="Hba_08541"/>
</dbReference>
<feature type="transmembrane region" description="Helical" evidence="1">
    <location>
        <begin position="51"/>
        <end position="77"/>
    </location>
</feature>
<evidence type="ECO:0000313" key="2">
    <source>
        <dbReference type="Proteomes" id="UP000095283"/>
    </source>
</evidence>
<keyword evidence="1" id="KW-0812">Transmembrane</keyword>
<dbReference type="Proteomes" id="UP000095283">
    <property type="component" value="Unplaced"/>
</dbReference>
<organism evidence="2 3">
    <name type="scientific">Heterorhabditis bacteriophora</name>
    <name type="common">Entomopathogenic nematode worm</name>
    <dbReference type="NCBI Taxonomy" id="37862"/>
    <lineage>
        <taxon>Eukaryota</taxon>
        <taxon>Metazoa</taxon>
        <taxon>Ecdysozoa</taxon>
        <taxon>Nematoda</taxon>
        <taxon>Chromadorea</taxon>
        <taxon>Rhabditida</taxon>
        <taxon>Rhabditina</taxon>
        <taxon>Rhabditomorpha</taxon>
        <taxon>Strongyloidea</taxon>
        <taxon>Heterorhabditidae</taxon>
        <taxon>Heterorhabditis</taxon>
    </lineage>
</organism>
<keyword evidence="1" id="KW-0472">Membrane</keyword>